<dbReference type="PANTHER" id="PTHR32089:SF112">
    <property type="entry name" value="LYSOZYME-LIKE PROTEIN-RELATED"/>
    <property type="match status" value="1"/>
</dbReference>
<evidence type="ECO:0000256" key="2">
    <source>
        <dbReference type="ARBA" id="ARBA00023224"/>
    </source>
</evidence>
<sequence>MNNNNEPKLTKNEEDKQSRFYLKDISIRWRLIGGFAFLCMLTLLIAGGGYYAQNELGKSLIDTTKVISVANKQQKILSQQLSLIRTVTNDIHFANSEESIKNHIEKLSNITSTNNEQVLTLISSVKNKLAIEKSNFLAYQEKLSRLAVELRDDFSVISENVISLVDSLTFEVKVNTASSFSSSKQLLDKNRDIINNQVSLLASSAKNTLSVLQKENVIQKSIMLLGLQSKDLLLVRKLNELKYIEIDINDTFDRLRGNLAGFFKEDDAAEFLARLNRVNAIVNTLVYEKEKALKADEEVLDEIKLTNIYEKINSEFEQLEEYSSAIFDTINFEVEVNVNEVEENIGAQVTSAQNAIKIGLEELTHTTEKSLETVSVVLQVKSVVLEIEKLVKEVLLSKKIKQTKYALVDITEYIDQALVGLSSLPESDASNHIISILSSLRVKLPILIKLKNRELTSADNINKMFVASTSNESSNLYDLIELLDENITNTAINLEKEVQSALLESNKSTVFWKNVQVLLGVISFLFAFIVGVIIFYSISRPLIEFKVTMAELIKGNFRYKCRYQAKDEIGVMAKSIQDLFQDKISSVIRNAKQLAVRQKNQADGFAKSFKVIASSSEYLKSQSSEISNSSNVMATNVSSVAEAMVSTSNNIGEVNISIDKIVDLLKDLDDLSKFSDSEVDELAQILKNIFSSIHKVTQQMNQYSSDINKINALSEHSSQAATRSQSSVQLTLDVLNELEDVTEEIFSFIDKISEISTQSNVLSLNAAIEACQIEEGSGGFRVVAEEMKKLAIQTQNANARLASLVKVAQTRLQSVMENCENSFERTKEVNENNLQIAKLLMQQDTTVKDVSTNIESISSSCSNADTITDRVTSNFKKISKSIENNLLATKTMSENASECEKHIVSIVELIKKSSEEASRVNMNIKNVNKEIIVIDSNVVENQKASRELYNASKELEGLMAFFKEDD</sequence>
<dbReference type="GO" id="GO:0007165">
    <property type="term" value="P:signal transduction"/>
    <property type="evidence" value="ECO:0007669"/>
    <property type="project" value="UniProtKB-KW"/>
</dbReference>
<evidence type="ECO:0008006" key="10">
    <source>
        <dbReference type="Google" id="ProtNLM"/>
    </source>
</evidence>
<accession>A0A853IGC0</accession>
<evidence type="ECO:0000313" key="9">
    <source>
        <dbReference type="Proteomes" id="UP000569732"/>
    </source>
</evidence>
<protein>
    <recommendedName>
        <fullName evidence="10">Methyl-accepting transducer domain-containing protein</fullName>
    </recommendedName>
</protein>
<dbReference type="InterPro" id="IPR004090">
    <property type="entry name" value="Chemotax_Me-accpt_rcpt"/>
</dbReference>
<feature type="domain" description="Methyl-accepting transducer" evidence="6">
    <location>
        <begin position="650"/>
        <end position="879"/>
    </location>
</feature>
<keyword evidence="5" id="KW-0812">Transmembrane</keyword>
<keyword evidence="5" id="KW-1133">Transmembrane helix</keyword>
<dbReference type="InterPro" id="IPR004089">
    <property type="entry name" value="MCPsignal_dom"/>
</dbReference>
<dbReference type="RefSeq" id="WP_180571054.1">
    <property type="nucleotide sequence ID" value="NZ_JACCKB010000058.1"/>
</dbReference>
<feature type="transmembrane region" description="Helical" evidence="5">
    <location>
        <begin position="29"/>
        <end position="52"/>
    </location>
</feature>
<dbReference type="Pfam" id="PF00015">
    <property type="entry name" value="MCPsignal"/>
    <property type="match status" value="1"/>
</dbReference>
<dbReference type="Proteomes" id="UP000569732">
    <property type="component" value="Unassembled WGS sequence"/>
</dbReference>
<comment type="subcellular location">
    <subcellularLocation>
        <location evidence="1">Membrane</location>
    </subcellularLocation>
</comment>
<evidence type="ECO:0000259" key="7">
    <source>
        <dbReference type="PROSITE" id="PS50885"/>
    </source>
</evidence>
<organism evidence="8 9">
    <name type="scientific">Spartinivicinus marinus</name>
    <dbReference type="NCBI Taxonomy" id="2994442"/>
    <lineage>
        <taxon>Bacteria</taxon>
        <taxon>Pseudomonadati</taxon>
        <taxon>Pseudomonadota</taxon>
        <taxon>Gammaproteobacteria</taxon>
        <taxon>Oceanospirillales</taxon>
        <taxon>Zooshikellaceae</taxon>
        <taxon>Spartinivicinus</taxon>
    </lineage>
</organism>
<dbReference type="Gene3D" id="1.10.287.950">
    <property type="entry name" value="Methyl-accepting chemotaxis protein"/>
    <property type="match status" value="1"/>
</dbReference>
<evidence type="ECO:0000256" key="5">
    <source>
        <dbReference type="SAM" id="Phobius"/>
    </source>
</evidence>
<dbReference type="SUPFAM" id="SSF58104">
    <property type="entry name" value="Methyl-accepting chemotaxis protein (MCP) signaling domain"/>
    <property type="match status" value="2"/>
</dbReference>
<dbReference type="AlphaFoldDB" id="A0A853IGC0"/>
<keyword evidence="5" id="KW-0472">Membrane</keyword>
<dbReference type="EMBL" id="JACCKB010000058">
    <property type="protein sequence ID" value="NYZ69054.1"/>
    <property type="molecule type" value="Genomic_DNA"/>
</dbReference>
<evidence type="ECO:0000256" key="4">
    <source>
        <dbReference type="PROSITE-ProRule" id="PRU00284"/>
    </source>
</evidence>
<reference evidence="8 9" key="1">
    <citation type="submission" date="2020-07" db="EMBL/GenBank/DDBJ databases">
        <title>Endozoicomonas sp. nov., isolated from sediment.</title>
        <authorList>
            <person name="Gu T."/>
        </authorList>
    </citation>
    <scope>NUCLEOTIDE SEQUENCE [LARGE SCALE GENOMIC DNA]</scope>
    <source>
        <strain evidence="8 9">SM1973</strain>
    </source>
</reference>
<keyword evidence="2 4" id="KW-0807">Transducer</keyword>
<evidence type="ECO:0000256" key="1">
    <source>
        <dbReference type="ARBA" id="ARBA00004370"/>
    </source>
</evidence>
<dbReference type="SUPFAM" id="SSF158472">
    <property type="entry name" value="HAMP domain-like"/>
    <property type="match status" value="1"/>
</dbReference>
<dbReference type="GO" id="GO:0006935">
    <property type="term" value="P:chemotaxis"/>
    <property type="evidence" value="ECO:0007669"/>
    <property type="project" value="InterPro"/>
</dbReference>
<dbReference type="PRINTS" id="PR00260">
    <property type="entry name" value="CHEMTRNSDUCR"/>
</dbReference>
<proteinExistence type="inferred from homology"/>
<feature type="transmembrane region" description="Helical" evidence="5">
    <location>
        <begin position="517"/>
        <end position="538"/>
    </location>
</feature>
<name>A0A853IGC0_9GAMM</name>
<comment type="similarity">
    <text evidence="3">Belongs to the methyl-accepting chemotaxis (MCP) protein family.</text>
</comment>
<dbReference type="GO" id="GO:0016020">
    <property type="term" value="C:membrane"/>
    <property type="evidence" value="ECO:0007669"/>
    <property type="project" value="UniProtKB-SubCell"/>
</dbReference>
<dbReference type="PROSITE" id="PS50111">
    <property type="entry name" value="CHEMOTAXIS_TRANSDUC_2"/>
    <property type="match status" value="1"/>
</dbReference>
<dbReference type="InterPro" id="IPR003660">
    <property type="entry name" value="HAMP_dom"/>
</dbReference>
<feature type="domain" description="HAMP" evidence="7">
    <location>
        <begin position="536"/>
        <end position="589"/>
    </location>
</feature>
<dbReference type="SMART" id="SM00283">
    <property type="entry name" value="MA"/>
    <property type="match status" value="1"/>
</dbReference>
<evidence type="ECO:0000256" key="3">
    <source>
        <dbReference type="ARBA" id="ARBA00029447"/>
    </source>
</evidence>
<keyword evidence="9" id="KW-1185">Reference proteome</keyword>
<evidence type="ECO:0000313" key="8">
    <source>
        <dbReference type="EMBL" id="NYZ69054.1"/>
    </source>
</evidence>
<evidence type="ECO:0000259" key="6">
    <source>
        <dbReference type="PROSITE" id="PS50111"/>
    </source>
</evidence>
<dbReference type="GO" id="GO:0004888">
    <property type="term" value="F:transmembrane signaling receptor activity"/>
    <property type="evidence" value="ECO:0007669"/>
    <property type="project" value="InterPro"/>
</dbReference>
<comment type="caution">
    <text evidence="8">The sequence shown here is derived from an EMBL/GenBank/DDBJ whole genome shotgun (WGS) entry which is preliminary data.</text>
</comment>
<dbReference type="Gene3D" id="6.10.340.10">
    <property type="match status" value="1"/>
</dbReference>
<dbReference type="PROSITE" id="PS50885">
    <property type="entry name" value="HAMP"/>
    <property type="match status" value="1"/>
</dbReference>
<gene>
    <name evidence="8" type="ORF">H0A36_23825</name>
</gene>
<dbReference type="PANTHER" id="PTHR32089">
    <property type="entry name" value="METHYL-ACCEPTING CHEMOTAXIS PROTEIN MCPB"/>
    <property type="match status" value="1"/>
</dbReference>